<keyword evidence="1" id="KW-1133">Transmembrane helix</keyword>
<name>A0A7G6WWB6_9ACTN</name>
<dbReference type="Proteomes" id="UP000515563">
    <property type="component" value="Chromosome"/>
</dbReference>
<reference evidence="2 3" key="2">
    <citation type="journal article" date="2020" name="Microbiol. Resour. Announc.">
        <title>Antarctic desert soil bacteria exhibit high novel natural product potential, evaluated through long-read genome sequencing and comparative genomics.</title>
        <authorList>
            <person name="Benaud N."/>
            <person name="Edwards R.J."/>
            <person name="Amos T.G."/>
            <person name="D'Agostino P.M."/>
            <person name="Gutierrez-Chavez C."/>
            <person name="Montgomery K."/>
            <person name="Nicetic I."/>
            <person name="Ferrari B.C."/>
        </authorList>
    </citation>
    <scope>NUCLEOTIDE SEQUENCE [LARGE SCALE GENOMIC DNA]</scope>
    <source>
        <strain evidence="2 3">SPB151</strain>
    </source>
</reference>
<reference evidence="3" key="1">
    <citation type="submission" date="2019-09" db="EMBL/GenBank/DDBJ databases">
        <title>Antimicrobial potential of Antarctic Bacteria.</title>
        <authorList>
            <person name="Benaud N."/>
            <person name="Edwards R.J."/>
            <person name="Ferrari B.C."/>
        </authorList>
    </citation>
    <scope>NUCLEOTIDE SEQUENCE [LARGE SCALE GENOMIC DNA]</scope>
    <source>
        <strain evidence="3">SPB151</strain>
    </source>
</reference>
<evidence type="ECO:0000313" key="2">
    <source>
        <dbReference type="EMBL" id="QNE18281.1"/>
    </source>
</evidence>
<dbReference type="AlphaFoldDB" id="A0A7G6WWB6"/>
<keyword evidence="1" id="KW-0812">Transmembrane</keyword>
<dbReference type="EMBL" id="CP043661">
    <property type="protein sequence ID" value="QNE18281.1"/>
    <property type="molecule type" value="Genomic_DNA"/>
</dbReference>
<organism evidence="2 3">
    <name type="scientific">Kribbella qitaiheensis</name>
    <dbReference type="NCBI Taxonomy" id="1544730"/>
    <lineage>
        <taxon>Bacteria</taxon>
        <taxon>Bacillati</taxon>
        <taxon>Actinomycetota</taxon>
        <taxon>Actinomycetes</taxon>
        <taxon>Propionibacteriales</taxon>
        <taxon>Kribbellaceae</taxon>
        <taxon>Kribbella</taxon>
    </lineage>
</organism>
<accession>A0A7G6WWB6</accession>
<protein>
    <recommendedName>
        <fullName evidence="4">Alkaline shock response membrane anchor protein AmaP</fullName>
    </recommendedName>
</protein>
<dbReference type="KEGG" id="kqi:F1D05_10740"/>
<evidence type="ECO:0008006" key="4">
    <source>
        <dbReference type="Google" id="ProtNLM"/>
    </source>
</evidence>
<sequence>MRRGVIAVDRVAAAVAGLALIAAGTAALGWRYDRIPDAPDRIESTWITDATGANWWPWATGAGGILLVLLGLAWLAKHLPRRGIGRITLTGSDKTGRLSADANAAVTAAGQILAATPGVRDAGGQIVADRGQLVAEFHPAIEPGADLEVVRTAAEHAGADLLRIVGRDDLSYRIELRVARHDKTPTPDRVH</sequence>
<keyword evidence="1" id="KW-0472">Membrane</keyword>
<gene>
    <name evidence="2" type="ORF">F1D05_10740</name>
</gene>
<evidence type="ECO:0000256" key="1">
    <source>
        <dbReference type="SAM" id="Phobius"/>
    </source>
</evidence>
<evidence type="ECO:0000313" key="3">
    <source>
        <dbReference type="Proteomes" id="UP000515563"/>
    </source>
</evidence>
<feature type="transmembrane region" description="Helical" evidence="1">
    <location>
        <begin position="55"/>
        <end position="76"/>
    </location>
</feature>
<keyword evidence="3" id="KW-1185">Reference proteome</keyword>
<dbReference type="RefSeq" id="WP_185447308.1">
    <property type="nucleotide sequence ID" value="NZ_CP043661.1"/>
</dbReference>
<proteinExistence type="predicted"/>